<dbReference type="InterPro" id="IPR008902">
    <property type="entry name" value="Rhamnosid_concanavalin"/>
</dbReference>
<evidence type="ECO:0000313" key="9">
    <source>
        <dbReference type="Proteomes" id="UP000322025"/>
    </source>
</evidence>
<keyword evidence="3" id="KW-0378">Hydrolase</keyword>
<proteinExistence type="predicted"/>
<evidence type="ECO:0000256" key="1">
    <source>
        <dbReference type="ARBA" id="ARBA00001445"/>
    </source>
</evidence>
<feature type="domain" description="Alpha-L-rhamnosidase C-terminal" evidence="7">
    <location>
        <begin position="826"/>
        <end position="889"/>
    </location>
</feature>
<dbReference type="RefSeq" id="WP_150310127.1">
    <property type="nucleotide sequence ID" value="NZ_VMSO01000002.1"/>
</dbReference>
<dbReference type="SUPFAM" id="SSF48208">
    <property type="entry name" value="Six-hairpin glycosidases"/>
    <property type="match status" value="1"/>
</dbReference>
<name>A0A5M9I4C1_9FIRM</name>
<dbReference type="Gene3D" id="1.50.10.10">
    <property type="match status" value="1"/>
</dbReference>
<dbReference type="GO" id="GO:0030596">
    <property type="term" value="F:alpha-L-rhamnosidase activity"/>
    <property type="evidence" value="ECO:0007669"/>
    <property type="project" value="UniProtKB-EC"/>
</dbReference>
<evidence type="ECO:0000259" key="4">
    <source>
        <dbReference type="Pfam" id="PF05592"/>
    </source>
</evidence>
<comment type="catalytic activity">
    <reaction evidence="1">
        <text>Hydrolysis of terminal non-reducing alpha-L-rhamnose residues in alpha-L-rhamnosides.</text>
        <dbReference type="EC" id="3.2.1.40"/>
    </reaction>
</comment>
<evidence type="ECO:0000256" key="3">
    <source>
        <dbReference type="ARBA" id="ARBA00022801"/>
    </source>
</evidence>
<dbReference type="Pfam" id="PF17389">
    <property type="entry name" value="Bac_rhamnosid6H"/>
    <property type="match status" value="1"/>
</dbReference>
<evidence type="ECO:0000256" key="2">
    <source>
        <dbReference type="ARBA" id="ARBA00012652"/>
    </source>
</evidence>
<dbReference type="PANTHER" id="PTHR33307:SF6">
    <property type="entry name" value="ALPHA-RHAMNOSIDASE (EUROFUNG)-RELATED"/>
    <property type="match status" value="1"/>
</dbReference>
<dbReference type="Pfam" id="PF05592">
    <property type="entry name" value="Bac_rhamnosid"/>
    <property type="match status" value="1"/>
</dbReference>
<dbReference type="EMBL" id="VMSO01000002">
    <property type="protein sequence ID" value="KAA8502395.1"/>
    <property type="molecule type" value="Genomic_DNA"/>
</dbReference>
<reference evidence="8" key="1">
    <citation type="submission" date="2019-07" db="EMBL/GenBank/DDBJ databases">
        <authorList>
            <person name="Wongkuna S."/>
            <person name="Scaria J."/>
        </authorList>
    </citation>
    <scope>NUCLEOTIDE SEQUENCE [LARGE SCALE GENOMIC DNA]</scope>
    <source>
        <strain evidence="8">SW178</strain>
    </source>
</reference>
<keyword evidence="9" id="KW-1185">Reference proteome</keyword>
<dbReference type="PIRSF" id="PIRSF010631">
    <property type="entry name" value="A-rhamnsds"/>
    <property type="match status" value="1"/>
</dbReference>
<dbReference type="EC" id="3.2.1.40" evidence="2"/>
<comment type="caution">
    <text evidence="8">The sequence shown here is derived from an EMBL/GenBank/DDBJ whole genome shotgun (WGS) entry which is preliminary data.</text>
</comment>
<protein>
    <recommendedName>
        <fullName evidence="2">alpha-L-rhamnosidase</fullName>
        <ecNumber evidence="2">3.2.1.40</ecNumber>
    </recommendedName>
</protein>
<evidence type="ECO:0000313" key="8">
    <source>
        <dbReference type="EMBL" id="KAA8502395.1"/>
    </source>
</evidence>
<feature type="domain" description="Bacterial alpha-L-rhamnosidase N-terminal" evidence="5">
    <location>
        <begin position="155"/>
        <end position="299"/>
    </location>
</feature>
<dbReference type="InterPro" id="IPR008928">
    <property type="entry name" value="6-hairpin_glycosidase_sf"/>
</dbReference>
<evidence type="ECO:0000259" key="6">
    <source>
        <dbReference type="Pfam" id="PF17389"/>
    </source>
</evidence>
<dbReference type="InterPro" id="IPR035398">
    <property type="entry name" value="Bac_rhamnosid_C"/>
</dbReference>
<dbReference type="PANTHER" id="PTHR33307">
    <property type="entry name" value="ALPHA-RHAMNOSIDASE (EUROFUNG)"/>
    <property type="match status" value="1"/>
</dbReference>
<accession>A0A5M9I4C1</accession>
<dbReference type="InterPro" id="IPR013783">
    <property type="entry name" value="Ig-like_fold"/>
</dbReference>
<dbReference type="GO" id="GO:0005975">
    <property type="term" value="P:carbohydrate metabolic process"/>
    <property type="evidence" value="ECO:0007669"/>
    <property type="project" value="InterPro"/>
</dbReference>
<evidence type="ECO:0000259" key="5">
    <source>
        <dbReference type="Pfam" id="PF08531"/>
    </source>
</evidence>
<sequence>MRAVHLRTEYLKNPIGIDIRKPRFFWQCEGGKKQSAYRITARRKTFGNVSAEKKTAEMEEDIVWDTGKVSSASMTHIRYEGKTLHSRDLVIWSVQLWDEEDRQGEVSEACFEMGLLDPADWKAKWITGDYKPKKKERYPVDYFRKDFRLTQNRENVVSARLYATAHGVYDAEINGRYIEDFVLAPGVTDYRKRLQYQVYDITADIKQGCKAGRTGKADDDVNVITSRLGDGWYRGCVAAYSAEYVFGLRTALLAQIEVTYKDGSRNVIGTDESFQWSNDGPVRFADLKDGEIYDAGKAPGYGGKAVLLKEKNPIVPAASDNVPVRRKERFTPKLLIAGDGTKVLDFGQNIAGMLKFSIQGAKGQKVRIVCGEVLGKDGKVDLSGIQESKPAKGWSQLSLVKKLLGAQIKGDVVLTPKQEIRFICSGSRDEFQNSFSVFGFRYAQISTEKGLDLSINPADFEAVAVYSDMEQTGSFRCSNQLVNRLYENTVWSMKGNFLDIPTDCPTRERLGWTGDAQIFFDTGAYMMDTAAFFRKWLRDMQDDQYDNGLLSAVVPYQGVEMMYKATGSSVGWADAVYLIPYRYYKRYGDRKLLKSCWPMIRKYADYLTKNLGMKDKKEAKQNPYNDYTYEKGVHLGEWLEPEEFRDKVYGAQAKHPEECTAYLYFAMKTIGEIAELLGEKEYVSLCARYADGAKKAYDALFVKTGTLNTNRQAKLVRPLALGLLDGEEKKKAQNLLVKAVEDYNYRVGTGFLSTPFILPALTEAEETETAYRMLENTEKPGWLAEVKEGATTVWENWEGNLSQNHYSPGAVCQWLFDTVGGIRPAGERHFIIEPVPGGSLTFADVSYLSIYGKVSCRWERTEEGIWYHIEVPSNVTAEIRFPDGQTVEAETGVYELTERKDKSNDLYKHQTGAGME</sequence>
<feature type="domain" description="Alpha-L-rhamnosidase concanavalin-like" evidence="4">
    <location>
        <begin position="338"/>
        <end position="465"/>
    </location>
</feature>
<dbReference type="Pfam" id="PF08531">
    <property type="entry name" value="Bac_rhamnosid_N"/>
    <property type="match status" value="1"/>
</dbReference>
<feature type="domain" description="Alpha-L-rhamnosidase six-hairpin glycosidase" evidence="6">
    <location>
        <begin position="470"/>
        <end position="819"/>
    </location>
</feature>
<evidence type="ECO:0000259" key="7">
    <source>
        <dbReference type="Pfam" id="PF17390"/>
    </source>
</evidence>
<dbReference type="Proteomes" id="UP000322025">
    <property type="component" value="Unassembled WGS sequence"/>
</dbReference>
<dbReference type="OrthoDB" id="9761045at2"/>
<dbReference type="Gene3D" id="2.60.40.10">
    <property type="entry name" value="Immunoglobulins"/>
    <property type="match status" value="1"/>
</dbReference>
<dbReference type="InterPro" id="IPR016007">
    <property type="entry name" value="Alpha_rhamnosid"/>
</dbReference>
<dbReference type="Gene3D" id="2.60.120.260">
    <property type="entry name" value="Galactose-binding domain-like"/>
    <property type="match status" value="2"/>
</dbReference>
<dbReference type="InterPro" id="IPR013737">
    <property type="entry name" value="Bac_rhamnosid_N"/>
</dbReference>
<dbReference type="Gene3D" id="2.60.420.10">
    <property type="entry name" value="Maltose phosphorylase, domain 3"/>
    <property type="match status" value="1"/>
</dbReference>
<dbReference type="Pfam" id="PF17390">
    <property type="entry name" value="Bac_rhamnosid_C"/>
    <property type="match status" value="1"/>
</dbReference>
<dbReference type="InterPro" id="IPR035396">
    <property type="entry name" value="Bac_rhamnosid6H"/>
</dbReference>
<dbReference type="InterPro" id="IPR012341">
    <property type="entry name" value="6hp_glycosidase-like_sf"/>
</dbReference>
<dbReference type="Pfam" id="PF25788">
    <property type="entry name" value="Ig_Rha78A_N"/>
    <property type="match status" value="1"/>
</dbReference>
<organism evidence="8 9">
    <name type="scientific">Mediterraneibacter catenae</name>
    <dbReference type="NCBI Taxonomy" id="2594882"/>
    <lineage>
        <taxon>Bacteria</taxon>
        <taxon>Bacillati</taxon>
        <taxon>Bacillota</taxon>
        <taxon>Clostridia</taxon>
        <taxon>Lachnospirales</taxon>
        <taxon>Lachnospiraceae</taxon>
        <taxon>Mediterraneibacter</taxon>
    </lineage>
</organism>
<gene>
    <name evidence="8" type="ORF">FNY66_01800</name>
</gene>
<dbReference type="AlphaFoldDB" id="A0A5M9I4C1"/>